<dbReference type="SMART" id="SM00829">
    <property type="entry name" value="PKS_ER"/>
    <property type="match status" value="1"/>
</dbReference>
<dbReference type="Pfam" id="PF00107">
    <property type="entry name" value="ADH_zinc_N"/>
    <property type="match status" value="1"/>
</dbReference>
<dbReference type="InterPro" id="IPR020843">
    <property type="entry name" value="ER"/>
</dbReference>
<dbReference type="InterPro" id="IPR013149">
    <property type="entry name" value="ADH-like_C"/>
</dbReference>
<dbReference type="GO" id="GO:0016628">
    <property type="term" value="F:oxidoreductase activity, acting on the CH-CH group of donors, NAD or NADP as acceptor"/>
    <property type="evidence" value="ECO:0007669"/>
    <property type="project" value="InterPro"/>
</dbReference>
<dbReference type="InterPro" id="IPR011032">
    <property type="entry name" value="GroES-like_sf"/>
</dbReference>
<dbReference type="InterPro" id="IPR036291">
    <property type="entry name" value="NAD(P)-bd_dom_sf"/>
</dbReference>
<accession>A0A7K1KY38</accession>
<dbReference type="SUPFAM" id="SSF51735">
    <property type="entry name" value="NAD(P)-binding Rossmann-fold domains"/>
    <property type="match status" value="1"/>
</dbReference>
<dbReference type="AlphaFoldDB" id="A0A7K1KY38"/>
<dbReference type="SUPFAM" id="SSF50129">
    <property type="entry name" value="GroES-like"/>
    <property type="match status" value="1"/>
</dbReference>
<dbReference type="InterPro" id="IPR045010">
    <property type="entry name" value="MDR_fam"/>
</dbReference>
<dbReference type="Gene3D" id="3.40.50.720">
    <property type="entry name" value="NAD(P)-binding Rossmann-like Domain"/>
    <property type="match status" value="1"/>
</dbReference>
<name>A0A7K1KY38_9ACTN</name>
<comment type="caution">
    <text evidence="3">The sequence shown here is derived from an EMBL/GenBank/DDBJ whole genome shotgun (WGS) entry which is preliminary data.</text>
</comment>
<organism evidence="3 4">
    <name type="scientific">Actinomadura litoris</name>
    <dbReference type="NCBI Taxonomy" id="2678616"/>
    <lineage>
        <taxon>Bacteria</taxon>
        <taxon>Bacillati</taxon>
        <taxon>Actinomycetota</taxon>
        <taxon>Actinomycetes</taxon>
        <taxon>Streptosporangiales</taxon>
        <taxon>Thermomonosporaceae</taxon>
        <taxon>Actinomadura</taxon>
    </lineage>
</organism>
<feature type="domain" description="Enoyl reductase (ER)" evidence="2">
    <location>
        <begin position="21"/>
        <end position="322"/>
    </location>
</feature>
<reference evidence="3 4" key="1">
    <citation type="submission" date="2019-11" db="EMBL/GenBank/DDBJ databases">
        <authorList>
            <person name="Cao P."/>
        </authorList>
    </citation>
    <scope>NUCLEOTIDE SEQUENCE [LARGE SCALE GENOMIC DNA]</scope>
    <source>
        <strain evidence="3 4">NEAU-AAG5</strain>
    </source>
</reference>
<proteinExistence type="predicted"/>
<keyword evidence="4" id="KW-1185">Reference proteome</keyword>
<dbReference type="Gene3D" id="3.90.180.10">
    <property type="entry name" value="Medium-chain alcohol dehydrogenases, catalytic domain"/>
    <property type="match status" value="1"/>
</dbReference>
<evidence type="ECO:0000313" key="3">
    <source>
        <dbReference type="EMBL" id="MUN36905.1"/>
    </source>
</evidence>
<sequence length="324" mass="35181">MRRGREMRLVSRPAQRIPDPGDVRLVEVTVPDPAPGQVLVRNMFMSIDPGSLLRMDDLSRLDIPHFELGAPLWADAVGEVVVSADAALRPGDVVWHRFGWRDYALADAAEFRRVDPAAYPSLTHHLCFGIVAYIGIELARVGPGDTVFVSSAAGGVGSIAGQIARLRGASRVIGAVGSPEKAAYVTETLRYDAAFDYHAGIRPHLDELDVCFDSVGGAHLEAAIDAMRPRGRIVMCGATQEVRSGRPHGPRNMLAVIGKRLSLLGFYTFDHPELVPRFEAEFPRWVREGEVVIAQTVVDGLENGITAAADQLRGVHTGKVVLRL</sequence>
<evidence type="ECO:0000256" key="1">
    <source>
        <dbReference type="ARBA" id="ARBA00023002"/>
    </source>
</evidence>
<dbReference type="CDD" id="cd05288">
    <property type="entry name" value="PGDH"/>
    <property type="match status" value="1"/>
</dbReference>
<protein>
    <submittedName>
        <fullName evidence="3">Zinc-binding dehydrogenase</fullName>
    </submittedName>
</protein>
<evidence type="ECO:0000313" key="4">
    <source>
        <dbReference type="Proteomes" id="UP000432015"/>
    </source>
</evidence>
<dbReference type="Pfam" id="PF16884">
    <property type="entry name" value="ADH_N_2"/>
    <property type="match status" value="1"/>
</dbReference>
<dbReference type="PANTHER" id="PTHR43205:SF7">
    <property type="entry name" value="PROSTAGLANDIN REDUCTASE 1"/>
    <property type="match status" value="1"/>
</dbReference>
<gene>
    <name evidence="3" type="ORF">GNZ18_09885</name>
</gene>
<keyword evidence="1" id="KW-0560">Oxidoreductase</keyword>
<dbReference type="Proteomes" id="UP000432015">
    <property type="component" value="Unassembled WGS sequence"/>
</dbReference>
<evidence type="ECO:0000259" key="2">
    <source>
        <dbReference type="SMART" id="SM00829"/>
    </source>
</evidence>
<dbReference type="RefSeq" id="WP_156215945.1">
    <property type="nucleotide sequence ID" value="NZ_WOFH01000003.1"/>
</dbReference>
<dbReference type="PANTHER" id="PTHR43205">
    <property type="entry name" value="PROSTAGLANDIN REDUCTASE"/>
    <property type="match status" value="1"/>
</dbReference>
<dbReference type="InterPro" id="IPR041694">
    <property type="entry name" value="ADH_N_2"/>
</dbReference>
<dbReference type="EMBL" id="WOFH01000003">
    <property type="protein sequence ID" value="MUN36905.1"/>
    <property type="molecule type" value="Genomic_DNA"/>
</dbReference>